<name>A0ABV7VB51_9PROT</name>
<reference evidence="2" key="1">
    <citation type="journal article" date="2019" name="Int. J. Syst. Evol. Microbiol.">
        <title>The Global Catalogue of Microorganisms (GCM) 10K type strain sequencing project: providing services to taxonomists for standard genome sequencing and annotation.</title>
        <authorList>
            <consortium name="The Broad Institute Genomics Platform"/>
            <consortium name="The Broad Institute Genome Sequencing Center for Infectious Disease"/>
            <person name="Wu L."/>
            <person name="Ma J."/>
        </authorList>
    </citation>
    <scope>NUCLEOTIDE SEQUENCE [LARGE SCALE GENOMIC DNA]</scope>
    <source>
        <strain evidence="2">KCTC 42182</strain>
    </source>
</reference>
<dbReference type="EMBL" id="JBHRYJ010000001">
    <property type="protein sequence ID" value="MFC3674061.1"/>
    <property type="molecule type" value="Genomic_DNA"/>
</dbReference>
<accession>A0ABV7VB51</accession>
<dbReference type="Pfam" id="PF20137">
    <property type="entry name" value="BubE"/>
    <property type="match status" value="1"/>
</dbReference>
<proteinExistence type="predicted"/>
<dbReference type="Proteomes" id="UP001595711">
    <property type="component" value="Unassembled WGS sequence"/>
</dbReference>
<dbReference type="InterPro" id="IPR045384">
    <property type="entry name" value="DUF6527"/>
</dbReference>
<keyword evidence="2" id="KW-1185">Reference proteome</keyword>
<evidence type="ECO:0000313" key="2">
    <source>
        <dbReference type="Proteomes" id="UP001595711"/>
    </source>
</evidence>
<dbReference type="RefSeq" id="WP_379720319.1">
    <property type="nucleotide sequence ID" value="NZ_JBHRYJ010000001.1"/>
</dbReference>
<organism evidence="1 2">
    <name type="scientific">Ferrovibrio xuzhouensis</name>
    <dbReference type="NCBI Taxonomy" id="1576914"/>
    <lineage>
        <taxon>Bacteria</taxon>
        <taxon>Pseudomonadati</taxon>
        <taxon>Pseudomonadota</taxon>
        <taxon>Alphaproteobacteria</taxon>
        <taxon>Rhodospirillales</taxon>
        <taxon>Rhodospirillaceae</taxon>
        <taxon>Ferrovibrio</taxon>
    </lineage>
</organism>
<evidence type="ECO:0000313" key="1">
    <source>
        <dbReference type="EMBL" id="MFC3674061.1"/>
    </source>
</evidence>
<comment type="caution">
    <text evidence="1">The sequence shown here is derived from an EMBL/GenBank/DDBJ whole genome shotgun (WGS) entry which is preliminary data.</text>
</comment>
<sequence>MKGIFTRLLDFFLPVRQEEAPRVLEQDASPRRHSRVWKEVPYSSVHQVRNQAESAAVLQSPGVISIIVGETGPKRIQFKCPCGCGEEIRLSVSPRGPRPIWRFHIDAESKLSLYPSVWRASGCRAHFILRHSIASLLLDEPEEGYSV</sequence>
<gene>
    <name evidence="1" type="ORF">ACFOOQ_00810</name>
</gene>
<protein>
    <submittedName>
        <fullName evidence="1">DUF6527 family protein</fullName>
    </submittedName>
</protein>